<dbReference type="PANTHER" id="PTHR43280">
    <property type="entry name" value="ARAC-FAMILY TRANSCRIPTIONAL REGULATOR"/>
    <property type="match status" value="1"/>
</dbReference>
<evidence type="ECO:0000256" key="4">
    <source>
        <dbReference type="PROSITE-ProRule" id="PRU00169"/>
    </source>
</evidence>
<evidence type="ECO:0000256" key="1">
    <source>
        <dbReference type="ARBA" id="ARBA00023015"/>
    </source>
</evidence>
<keyword evidence="8" id="KW-1185">Reference proteome</keyword>
<evidence type="ECO:0000313" key="8">
    <source>
        <dbReference type="Proteomes" id="UP001198163"/>
    </source>
</evidence>
<keyword evidence="4" id="KW-0597">Phosphoprotein</keyword>
<dbReference type="SMART" id="SM00342">
    <property type="entry name" value="HTH_ARAC"/>
    <property type="match status" value="1"/>
</dbReference>
<dbReference type="InterPro" id="IPR041522">
    <property type="entry name" value="CdaR_GGDEF"/>
</dbReference>
<evidence type="ECO:0000256" key="3">
    <source>
        <dbReference type="ARBA" id="ARBA00023163"/>
    </source>
</evidence>
<dbReference type="InterPro" id="IPR001789">
    <property type="entry name" value="Sig_transdc_resp-reg_receiver"/>
</dbReference>
<dbReference type="AlphaFoldDB" id="A0AAE3JJV5"/>
<organism evidence="7 8">
    <name type="scientific">Teretinema zuelzerae</name>
    <dbReference type="NCBI Taxonomy" id="156"/>
    <lineage>
        <taxon>Bacteria</taxon>
        <taxon>Pseudomonadati</taxon>
        <taxon>Spirochaetota</taxon>
        <taxon>Spirochaetia</taxon>
        <taxon>Spirochaetales</taxon>
        <taxon>Treponemataceae</taxon>
        <taxon>Teretinema</taxon>
    </lineage>
</organism>
<keyword evidence="1" id="KW-0805">Transcription regulation</keyword>
<evidence type="ECO:0000256" key="2">
    <source>
        <dbReference type="ARBA" id="ARBA00023125"/>
    </source>
</evidence>
<dbReference type="GO" id="GO:0000160">
    <property type="term" value="P:phosphorelay signal transduction system"/>
    <property type="evidence" value="ECO:0007669"/>
    <property type="project" value="InterPro"/>
</dbReference>
<dbReference type="PROSITE" id="PS00041">
    <property type="entry name" value="HTH_ARAC_FAMILY_1"/>
    <property type="match status" value="1"/>
</dbReference>
<comment type="caution">
    <text evidence="7">The sequence shown here is derived from an EMBL/GenBank/DDBJ whole genome shotgun (WGS) entry which is preliminary data.</text>
</comment>
<keyword evidence="2" id="KW-0238">DNA-binding</keyword>
<dbReference type="InterPro" id="IPR018062">
    <property type="entry name" value="HTH_AraC-typ_CS"/>
</dbReference>
<protein>
    <submittedName>
        <fullName evidence="7">Response regulator</fullName>
    </submittedName>
</protein>
<accession>A0AAE3JJV5</accession>
<name>A0AAE3JJV5_9SPIR</name>
<dbReference type="GO" id="GO:0043565">
    <property type="term" value="F:sequence-specific DNA binding"/>
    <property type="evidence" value="ECO:0007669"/>
    <property type="project" value="InterPro"/>
</dbReference>
<dbReference type="Pfam" id="PF17853">
    <property type="entry name" value="GGDEF_2"/>
    <property type="match status" value="1"/>
</dbReference>
<dbReference type="InterPro" id="IPR018060">
    <property type="entry name" value="HTH_AraC"/>
</dbReference>
<dbReference type="EMBL" id="JAINWA010000001">
    <property type="protein sequence ID" value="MCD1653369.1"/>
    <property type="molecule type" value="Genomic_DNA"/>
</dbReference>
<dbReference type="CDD" id="cd17536">
    <property type="entry name" value="REC_YesN-like"/>
    <property type="match status" value="1"/>
</dbReference>
<evidence type="ECO:0000259" key="5">
    <source>
        <dbReference type="PROSITE" id="PS01124"/>
    </source>
</evidence>
<dbReference type="Gene3D" id="3.40.50.2300">
    <property type="match status" value="1"/>
</dbReference>
<dbReference type="PANTHER" id="PTHR43280:SF28">
    <property type="entry name" value="HTH-TYPE TRANSCRIPTIONAL ACTIVATOR RHAS"/>
    <property type="match status" value="1"/>
</dbReference>
<dbReference type="GO" id="GO:0003700">
    <property type="term" value="F:DNA-binding transcription factor activity"/>
    <property type="evidence" value="ECO:0007669"/>
    <property type="project" value="InterPro"/>
</dbReference>
<dbReference type="SUPFAM" id="SSF46689">
    <property type="entry name" value="Homeodomain-like"/>
    <property type="match status" value="2"/>
</dbReference>
<gene>
    <name evidence="7" type="ORF">K7J14_01485</name>
</gene>
<dbReference type="Pfam" id="PF00072">
    <property type="entry name" value="Response_reg"/>
    <property type="match status" value="1"/>
</dbReference>
<keyword evidence="3" id="KW-0804">Transcription</keyword>
<sequence>MYTVFLVEDEPLIRANMRNAIENSGEPFSCIGEAGDGELALTIIQDLKPDILITDIKMPFMDGLTLARHAKAIIPWLRVIIVSGYDDFDLARQAIDIGVDQYILKPTPNKDLFAALHVASEKIAEHKKQSVSFLKHQSNDEMVKNTLIGSFLEQLCNGEIGADEALRRADELETGLLSKSYAVAIAQYEGKNGYPNRLTITSKAKYALRNDPEVLFFMSGADHVVLIVKGPTDIDATGKAYHAAQTLKHEIEDDGSTKLTVGISAVTNRITGIHDAYREAGVLLKTFAQTHRSRIFCSGDLCRGDASVVPAIDDLFDADVENKLKFATPQDVPAIVAEFAKSIDTDEMQSLLYRYYILMDLTAAATRIIRNFNPSMAQAELSRHFASRKDVFSSAISAQEFTDLATKICLKFIELRDSGNSCHHKKIVQKACDFIKENFNTPDISLNTVAAHVSLSPTHFSTIFAQEMSVTFIDYLTGARMEKVKELLVTTDEKIVSIAFSVGYNEPNYLSYIFKKREGLTPKEYRTMKKAKAE</sequence>
<dbReference type="SMART" id="SM00448">
    <property type="entry name" value="REC"/>
    <property type="match status" value="1"/>
</dbReference>
<feature type="modified residue" description="4-aspartylphosphate" evidence="4">
    <location>
        <position position="55"/>
    </location>
</feature>
<feature type="domain" description="HTH araC/xylS-type" evidence="5">
    <location>
        <begin position="429"/>
        <end position="528"/>
    </location>
</feature>
<dbReference type="PROSITE" id="PS01124">
    <property type="entry name" value="HTH_ARAC_FAMILY_2"/>
    <property type="match status" value="1"/>
</dbReference>
<dbReference type="SUPFAM" id="SSF52172">
    <property type="entry name" value="CheY-like"/>
    <property type="match status" value="1"/>
</dbReference>
<evidence type="ECO:0000313" key="7">
    <source>
        <dbReference type="EMBL" id="MCD1653369.1"/>
    </source>
</evidence>
<proteinExistence type="predicted"/>
<dbReference type="InterPro" id="IPR011006">
    <property type="entry name" value="CheY-like_superfamily"/>
</dbReference>
<dbReference type="Pfam" id="PF12833">
    <property type="entry name" value="HTH_18"/>
    <property type="match status" value="1"/>
</dbReference>
<feature type="domain" description="Response regulatory" evidence="6">
    <location>
        <begin position="3"/>
        <end position="120"/>
    </location>
</feature>
<dbReference type="PROSITE" id="PS50110">
    <property type="entry name" value="RESPONSE_REGULATORY"/>
    <property type="match status" value="1"/>
</dbReference>
<dbReference type="Gene3D" id="1.10.10.60">
    <property type="entry name" value="Homeodomain-like"/>
    <property type="match status" value="2"/>
</dbReference>
<dbReference type="RefSeq" id="WP_230752307.1">
    <property type="nucleotide sequence ID" value="NZ_JAINWA010000001.1"/>
</dbReference>
<dbReference type="Proteomes" id="UP001198163">
    <property type="component" value="Unassembled WGS sequence"/>
</dbReference>
<evidence type="ECO:0000259" key="6">
    <source>
        <dbReference type="PROSITE" id="PS50110"/>
    </source>
</evidence>
<reference evidence="7" key="1">
    <citation type="submission" date="2021-08" db="EMBL/GenBank/DDBJ databases">
        <title>Comparative analyses of Brucepasteria parasyntrophica and Teretinema zuelzerae.</title>
        <authorList>
            <person name="Song Y."/>
            <person name="Brune A."/>
        </authorList>
    </citation>
    <scope>NUCLEOTIDE SEQUENCE</scope>
    <source>
        <strain evidence="7">DSM 1903</strain>
    </source>
</reference>
<dbReference type="InterPro" id="IPR009057">
    <property type="entry name" value="Homeodomain-like_sf"/>
</dbReference>